<keyword evidence="1" id="KW-1185">Reference proteome</keyword>
<organism evidence="1 2">
    <name type="scientific">Haemonchus contortus</name>
    <name type="common">Barber pole worm</name>
    <dbReference type="NCBI Taxonomy" id="6289"/>
    <lineage>
        <taxon>Eukaryota</taxon>
        <taxon>Metazoa</taxon>
        <taxon>Ecdysozoa</taxon>
        <taxon>Nematoda</taxon>
        <taxon>Chromadorea</taxon>
        <taxon>Rhabditida</taxon>
        <taxon>Rhabditina</taxon>
        <taxon>Rhabditomorpha</taxon>
        <taxon>Strongyloidea</taxon>
        <taxon>Trichostrongylidae</taxon>
        <taxon>Haemonchus</taxon>
    </lineage>
</organism>
<dbReference type="AlphaFoldDB" id="A0A7I4XW61"/>
<evidence type="ECO:0000313" key="1">
    <source>
        <dbReference type="Proteomes" id="UP000025227"/>
    </source>
</evidence>
<dbReference type="WBParaSite" id="HCON_00012080-00001">
    <property type="protein sequence ID" value="HCON_00012080-00001"/>
    <property type="gene ID" value="HCON_00012080"/>
</dbReference>
<protein>
    <submittedName>
        <fullName evidence="2">Reverse transcriptase domain-containing protein</fullName>
    </submittedName>
</protein>
<accession>A0A7I4XW61</accession>
<name>A0A7I4XW61_HAECO</name>
<reference evidence="2" key="1">
    <citation type="submission" date="2020-12" db="UniProtKB">
        <authorList>
            <consortium name="WormBaseParasite"/>
        </authorList>
    </citation>
    <scope>IDENTIFICATION</scope>
    <source>
        <strain evidence="2">MHco3</strain>
    </source>
</reference>
<dbReference type="Proteomes" id="UP000025227">
    <property type="component" value="Unplaced"/>
</dbReference>
<proteinExistence type="predicted"/>
<evidence type="ECO:0000313" key="2">
    <source>
        <dbReference type="WBParaSite" id="HCON_00012080-00001"/>
    </source>
</evidence>
<sequence length="98" mass="11148">MERDGIEGRRLLPTLCFAEDIMLITPNLEQAERLLAKLDSVSGRIGLLVILTMKTFTRNELVPVLPFMPSVTNIVECSGYESRSRSQHEHDMTTWLQS</sequence>